<feature type="chain" id="PRO_5012492710" description="Invertebrate defensins family profile domain-containing protein" evidence="1">
    <location>
        <begin position="33"/>
        <end position="86"/>
    </location>
</feature>
<keyword evidence="3" id="KW-1185">Reference proteome</keyword>
<feature type="signal peptide" evidence="1">
    <location>
        <begin position="1"/>
        <end position="32"/>
    </location>
</feature>
<evidence type="ECO:0000313" key="2">
    <source>
        <dbReference type="EMBL" id="PAA90009.1"/>
    </source>
</evidence>
<dbReference type="EMBL" id="NIVC01000129">
    <property type="protein sequence ID" value="PAA90009.1"/>
    <property type="molecule type" value="Genomic_DNA"/>
</dbReference>
<dbReference type="AlphaFoldDB" id="A0A267GXJ2"/>
<name>A0A267GXJ2_9PLAT</name>
<protein>
    <recommendedName>
        <fullName evidence="4">Invertebrate defensins family profile domain-containing protein</fullName>
    </recommendedName>
</protein>
<evidence type="ECO:0008006" key="4">
    <source>
        <dbReference type="Google" id="ProtNLM"/>
    </source>
</evidence>
<keyword evidence="1" id="KW-0732">Signal</keyword>
<evidence type="ECO:0000313" key="3">
    <source>
        <dbReference type="Proteomes" id="UP000215902"/>
    </source>
</evidence>
<dbReference type="Proteomes" id="UP000215902">
    <property type="component" value="Unassembled WGS sequence"/>
</dbReference>
<organism evidence="2 3">
    <name type="scientific">Macrostomum lignano</name>
    <dbReference type="NCBI Taxonomy" id="282301"/>
    <lineage>
        <taxon>Eukaryota</taxon>
        <taxon>Metazoa</taxon>
        <taxon>Spiralia</taxon>
        <taxon>Lophotrochozoa</taxon>
        <taxon>Platyhelminthes</taxon>
        <taxon>Rhabditophora</taxon>
        <taxon>Macrostomorpha</taxon>
        <taxon>Macrostomida</taxon>
        <taxon>Macrostomidae</taxon>
        <taxon>Macrostomum</taxon>
    </lineage>
</organism>
<comment type="caution">
    <text evidence="2">The sequence shown here is derived from an EMBL/GenBank/DDBJ whole genome shotgun (WGS) entry which is preliminary data.</text>
</comment>
<reference evidence="2 3" key="1">
    <citation type="submission" date="2017-06" db="EMBL/GenBank/DDBJ databases">
        <title>A platform for efficient transgenesis in Macrostomum lignano, a flatworm model organism for stem cell research.</title>
        <authorList>
            <person name="Berezikov E."/>
        </authorList>
    </citation>
    <scope>NUCLEOTIDE SEQUENCE [LARGE SCALE GENOMIC DNA]</scope>
    <source>
        <strain evidence="2">DV1</strain>
        <tissue evidence="2">Whole organism</tissue>
    </source>
</reference>
<proteinExistence type="predicted"/>
<gene>
    <name evidence="2" type="ORF">BOX15_Mlig021545g1</name>
</gene>
<evidence type="ECO:0000256" key="1">
    <source>
        <dbReference type="SAM" id="SignalP"/>
    </source>
</evidence>
<accession>A0A267GXJ2</accession>
<sequence>MAHCYVDQCSSTTLLIVAAIACAALVKSPVEGHSEMSAAVWGDLCDMRLAYQFQSQEACSRLNGCGRVGRDGICQRYRRLFRCYCS</sequence>